<gene>
    <name evidence="1" type="ORF">C6569_18880</name>
</gene>
<evidence type="ECO:0000313" key="2">
    <source>
        <dbReference type="Proteomes" id="UP000237889"/>
    </source>
</evidence>
<dbReference type="AlphaFoldDB" id="A0A2S0NFL5"/>
<protein>
    <submittedName>
        <fullName evidence="1">Uncharacterized protein</fullName>
    </submittedName>
</protein>
<organism evidence="1 2">
    <name type="scientific">Phreatobacter cathodiphilus</name>
    <dbReference type="NCBI Taxonomy" id="1868589"/>
    <lineage>
        <taxon>Bacteria</taxon>
        <taxon>Pseudomonadati</taxon>
        <taxon>Pseudomonadota</taxon>
        <taxon>Alphaproteobacteria</taxon>
        <taxon>Hyphomicrobiales</taxon>
        <taxon>Phreatobacteraceae</taxon>
        <taxon>Phreatobacter</taxon>
    </lineage>
</organism>
<evidence type="ECO:0000313" key="1">
    <source>
        <dbReference type="EMBL" id="AVO46952.1"/>
    </source>
</evidence>
<dbReference type="EMBL" id="CP027668">
    <property type="protein sequence ID" value="AVO46952.1"/>
    <property type="molecule type" value="Genomic_DNA"/>
</dbReference>
<keyword evidence="2" id="KW-1185">Reference proteome</keyword>
<name>A0A2S0NFL5_9HYPH</name>
<accession>A0A2S0NFL5</accession>
<dbReference type="Proteomes" id="UP000237889">
    <property type="component" value="Chromosome"/>
</dbReference>
<reference evidence="1 2" key="1">
    <citation type="submission" date="2018-03" db="EMBL/GenBank/DDBJ databases">
        <title>Genome sequencing of Phreatobacter sp.</title>
        <authorList>
            <person name="Kim S.-J."/>
            <person name="Heo J."/>
            <person name="Kwon S.-W."/>
        </authorList>
    </citation>
    <scope>NUCLEOTIDE SEQUENCE [LARGE SCALE GENOMIC DNA]</scope>
    <source>
        <strain evidence="1 2">S-12</strain>
    </source>
</reference>
<sequence>MKALNEPDIVFHRVIFCGSIVPDDFRIAPFRAQLGPSPILNDCGTHDVLPVLAKSVTWGYGASGTFGFGTAGIHDRFSKFSHSSYFSRDFVEEYWLPFIAGGEIRETEWEKVRRTPPYWQSLLSALPLKWLPIIGLAAAVVSPLWGLRSRMEVSQKVYVGQWVGVTNIFARIHMINDSLSERHFSVAGARVDLPSGRQETLLLEGIAQCNGSVPQTQIITVAPASRVSCDYSFVFPSNTLPGLLFDINNYLMANAANVQNAFPVRTLFSAEMMSKIRSSAQADFSAEPGIWQMSITYLLSGEEHNLKVRLEVSEADVRRLKAQIDYAHTGLGVLQHWKYMAPDGSQAFREVKAVPVEAP</sequence>
<dbReference type="KEGG" id="phr:C6569_18880"/>
<proteinExistence type="predicted"/>